<keyword evidence="1" id="KW-0812">Transmembrane</keyword>
<proteinExistence type="predicted"/>
<dbReference type="Proteomes" id="UP000714420">
    <property type="component" value="Unassembled WGS sequence"/>
</dbReference>
<keyword evidence="1" id="KW-0472">Membrane</keyword>
<feature type="transmembrane region" description="Helical" evidence="1">
    <location>
        <begin position="30"/>
        <end position="48"/>
    </location>
</feature>
<organism evidence="2 3">
    <name type="scientific">Xylanibacter muris</name>
    <dbReference type="NCBI Taxonomy" id="2736290"/>
    <lineage>
        <taxon>Bacteria</taxon>
        <taxon>Pseudomonadati</taxon>
        <taxon>Bacteroidota</taxon>
        <taxon>Bacteroidia</taxon>
        <taxon>Bacteroidales</taxon>
        <taxon>Prevotellaceae</taxon>
        <taxon>Xylanibacter</taxon>
    </lineage>
</organism>
<sequence>MPKACPYIVDERFHPHTHQMLPHSLHFSPLWGVGVALLFFRGAGWAIGSHEVG</sequence>
<name>A0ABX2ANR0_9BACT</name>
<evidence type="ECO:0000256" key="1">
    <source>
        <dbReference type="SAM" id="Phobius"/>
    </source>
</evidence>
<evidence type="ECO:0000313" key="3">
    <source>
        <dbReference type="Proteomes" id="UP000714420"/>
    </source>
</evidence>
<comment type="caution">
    <text evidence="2">The sequence shown here is derived from an EMBL/GenBank/DDBJ whole genome shotgun (WGS) entry which is preliminary data.</text>
</comment>
<keyword evidence="1" id="KW-1133">Transmembrane helix</keyword>
<reference evidence="2 3" key="1">
    <citation type="submission" date="2020-05" db="EMBL/GenBank/DDBJ databases">
        <title>Distinct polysaccharide utilization as determinants for interspecies competition between intestinal Prevotella spp.</title>
        <authorList>
            <person name="Galvez E.J.C."/>
            <person name="Iljazovic A."/>
            <person name="Strowig T."/>
        </authorList>
    </citation>
    <scope>NUCLEOTIDE SEQUENCE [LARGE SCALE GENOMIC DNA]</scope>
    <source>
        <strain evidence="2 3">PMUR</strain>
    </source>
</reference>
<protein>
    <submittedName>
        <fullName evidence="2">Uncharacterized protein</fullName>
    </submittedName>
</protein>
<keyword evidence="3" id="KW-1185">Reference proteome</keyword>
<evidence type="ECO:0000313" key="2">
    <source>
        <dbReference type="EMBL" id="NPD91887.1"/>
    </source>
</evidence>
<accession>A0ABX2ANR0</accession>
<dbReference type="EMBL" id="JABKKF010000004">
    <property type="protein sequence ID" value="NPD91887.1"/>
    <property type="molecule type" value="Genomic_DNA"/>
</dbReference>
<gene>
    <name evidence="2" type="ORF">HPS56_05890</name>
</gene>
<dbReference type="RefSeq" id="WP_285822023.1">
    <property type="nucleotide sequence ID" value="NZ_CASHBK010000003.1"/>
</dbReference>